<dbReference type="SUPFAM" id="SSF81296">
    <property type="entry name" value="E set domains"/>
    <property type="match status" value="1"/>
</dbReference>
<dbReference type="AlphaFoldDB" id="A0A075E7K4"/>
<comment type="subcellular location">
    <subcellularLocation>
        <location evidence="1">Cytoplasm</location>
    </subcellularLocation>
</comment>
<keyword evidence="3" id="KW-0343">GTPase activation</keyword>
<dbReference type="PANTHER" id="PTHR10980:SF3">
    <property type="entry name" value="LD16419P"/>
    <property type="match status" value="1"/>
</dbReference>
<evidence type="ECO:0000256" key="1">
    <source>
        <dbReference type="ARBA" id="ARBA00004496"/>
    </source>
</evidence>
<feature type="non-terminal residue" evidence="5">
    <location>
        <position position="1"/>
    </location>
</feature>
<organism evidence="5">
    <name type="scientific">Panellus stipticus</name>
    <dbReference type="NCBI Taxonomy" id="5636"/>
    <lineage>
        <taxon>Eukaryota</taxon>
        <taxon>Fungi</taxon>
        <taxon>Dikarya</taxon>
        <taxon>Basidiomycota</taxon>
        <taxon>Agaricomycotina</taxon>
        <taxon>Agaricomycetes</taxon>
        <taxon>Agaricomycetidae</taxon>
        <taxon>Agaricales</taxon>
        <taxon>Marasmiineae</taxon>
        <taxon>Mycenaceae</taxon>
        <taxon>Panellus</taxon>
    </lineage>
</organism>
<dbReference type="EMBL" id="KF846079">
    <property type="protein sequence ID" value="AID18657.1"/>
    <property type="molecule type" value="mRNA"/>
</dbReference>
<dbReference type="InterPro" id="IPR000406">
    <property type="entry name" value="Rho_GDI"/>
</dbReference>
<name>A0A075E7K4_9AGAR</name>
<dbReference type="GO" id="GO:0016020">
    <property type="term" value="C:membrane"/>
    <property type="evidence" value="ECO:0007669"/>
    <property type="project" value="TreeGrafter"/>
</dbReference>
<accession>A0A075E7K4</accession>
<dbReference type="GO" id="GO:0005094">
    <property type="term" value="F:Rho GDP-dissociation inhibitor activity"/>
    <property type="evidence" value="ECO:0007669"/>
    <property type="project" value="InterPro"/>
</dbReference>
<dbReference type="GO" id="GO:0005096">
    <property type="term" value="F:GTPase activator activity"/>
    <property type="evidence" value="ECO:0007669"/>
    <property type="project" value="UniProtKB-KW"/>
</dbReference>
<protein>
    <submittedName>
        <fullName evidence="5">Rho-GDP dissociation inhibitor</fullName>
    </submittedName>
</protein>
<dbReference type="FunFam" id="2.70.50.30:FF:000004">
    <property type="entry name" value="Rho GDP-dissociation inhibitor 1"/>
    <property type="match status" value="1"/>
</dbReference>
<dbReference type="InterPro" id="IPR024792">
    <property type="entry name" value="RhoGDI_dom_sf"/>
</dbReference>
<dbReference type="Pfam" id="PF02115">
    <property type="entry name" value="Rho_GDI"/>
    <property type="match status" value="1"/>
</dbReference>
<sequence length="220" mass="24450">HGDLVFSPYPYIETMSQHEKKHLGPTTTPGYKVGAAKTTDEYAKLDAEDESPARWKASLGIVPGAGGDTSRPKVEILSLELHSDTLPPGKTIVFDIAKLKEESKDKKVLVIEKPITIKEDVDYNVRIKFKVNHGVISGVRYKQVVKAGLGVKIPVDTLDQMLGSYPPNSQPYTKEFDTDHSPKGMIARSGKYSVTSIVIDDDKEVYAKWEWSFKLASEWA</sequence>
<evidence type="ECO:0000256" key="3">
    <source>
        <dbReference type="ARBA" id="ARBA00022468"/>
    </source>
</evidence>
<dbReference type="GO" id="GO:0007266">
    <property type="term" value="P:Rho protein signal transduction"/>
    <property type="evidence" value="ECO:0007669"/>
    <property type="project" value="InterPro"/>
</dbReference>
<dbReference type="GO" id="GO:0005829">
    <property type="term" value="C:cytosol"/>
    <property type="evidence" value="ECO:0007669"/>
    <property type="project" value="TreeGrafter"/>
</dbReference>
<evidence type="ECO:0000256" key="4">
    <source>
        <dbReference type="ARBA" id="ARBA00022490"/>
    </source>
</evidence>
<evidence type="ECO:0000313" key="5">
    <source>
        <dbReference type="EMBL" id="AID18657.1"/>
    </source>
</evidence>
<dbReference type="InterPro" id="IPR014756">
    <property type="entry name" value="Ig_E-set"/>
</dbReference>
<reference evidence="5" key="1">
    <citation type="submission" date="2013-11" db="EMBL/GenBank/DDBJ databases">
        <title>Possible role of manganese superoxide dismutase in mushroom bioluminescence.</title>
        <authorList>
            <person name="Vydryakova G.A."/>
            <person name="Bissett J."/>
        </authorList>
    </citation>
    <scope>NUCLEOTIDE SEQUENCE</scope>
    <source>
        <strain evidence="5">Ssp7</strain>
    </source>
</reference>
<comment type="similarity">
    <text evidence="2">Belongs to the Rho GDI family.</text>
</comment>
<dbReference type="Gene3D" id="2.70.50.30">
    <property type="entry name" value="Coagulation Factor XIII, subunit A, domain 1"/>
    <property type="match status" value="1"/>
</dbReference>
<keyword evidence="4" id="KW-0963">Cytoplasm</keyword>
<evidence type="ECO:0000256" key="2">
    <source>
        <dbReference type="ARBA" id="ARBA00009758"/>
    </source>
</evidence>
<dbReference type="PANTHER" id="PTHR10980">
    <property type="entry name" value="RHO GDP-DISSOCIATION INHIBITOR"/>
    <property type="match status" value="1"/>
</dbReference>
<proteinExistence type="evidence at transcript level"/>